<accession>A0ABW6ZEJ7</accession>
<evidence type="ECO:0000313" key="2">
    <source>
        <dbReference type="EMBL" id="MFG1251466.1"/>
    </source>
</evidence>
<gene>
    <name evidence="2" type="ORF">V5F30_04580</name>
</gene>
<dbReference type="PANTHER" id="PTHR13812">
    <property type="entry name" value="KETIMINE REDUCTASE MU-CRYSTALLIN"/>
    <property type="match status" value="1"/>
</dbReference>
<organism evidence="2 3">
    <name type="scientific">Xanthobacter aminoxidans</name>
    <dbReference type="NCBI Taxonomy" id="186280"/>
    <lineage>
        <taxon>Bacteria</taxon>
        <taxon>Pseudomonadati</taxon>
        <taxon>Pseudomonadota</taxon>
        <taxon>Alphaproteobacteria</taxon>
        <taxon>Hyphomicrobiales</taxon>
        <taxon>Xanthobacteraceae</taxon>
        <taxon>Xanthobacter</taxon>
    </lineage>
</organism>
<dbReference type="Gene3D" id="3.40.50.720">
    <property type="entry name" value="NAD(P)-binding Rossmann-like Domain"/>
    <property type="match status" value="1"/>
</dbReference>
<evidence type="ECO:0000256" key="1">
    <source>
        <dbReference type="ARBA" id="ARBA00008903"/>
    </source>
</evidence>
<dbReference type="SUPFAM" id="SSF51735">
    <property type="entry name" value="NAD(P)-binding Rossmann-fold domains"/>
    <property type="match status" value="1"/>
</dbReference>
<evidence type="ECO:0000313" key="3">
    <source>
        <dbReference type="Proteomes" id="UP001604043"/>
    </source>
</evidence>
<dbReference type="PANTHER" id="PTHR13812:SF19">
    <property type="entry name" value="KETIMINE REDUCTASE MU-CRYSTALLIN"/>
    <property type="match status" value="1"/>
</dbReference>
<dbReference type="Gene3D" id="3.30.1780.10">
    <property type="entry name" value="ornithine cyclodeaminase, domain 1"/>
    <property type="match status" value="1"/>
</dbReference>
<dbReference type="InterPro" id="IPR036291">
    <property type="entry name" value="NAD(P)-bd_dom_sf"/>
</dbReference>
<keyword evidence="3" id="KW-1185">Reference proteome</keyword>
<dbReference type="EMBL" id="JBAFUR010000001">
    <property type="protein sequence ID" value="MFG1251466.1"/>
    <property type="molecule type" value="Genomic_DNA"/>
</dbReference>
<sequence>MVAFYDASEVEAALTYERLVPALRAAFAAAEVESPVRGVHHVGNDETPGRLLTMPAWRPGAVFGVKLVNVFPTNGARGLGAVHGVYALFDGSTGIPTAIIEADALTNRRTAATSALASTFLSRMDSETLTVVGTGNLAFQLAQGHCAVRPIRRVLVWGRAPARAAAMAADLAALGLPAEPVSDLSAAVAAADIVTSATTSDDPLVLGQDVKPGTHVDLVGAFTPTMRESDDALIRASDVYVDTYAGALGEAGDLLLPVAAGVWSTDQVKADLYELCGGTKEGRTAPKAITLFKSVGAAIEDLVAAELVAGRRG</sequence>
<dbReference type="RefSeq" id="WP_394006143.1">
    <property type="nucleotide sequence ID" value="NZ_JBAFUR010000001.1"/>
</dbReference>
<name>A0ABW6ZEJ7_9HYPH</name>
<dbReference type="Pfam" id="PF02423">
    <property type="entry name" value="OCD_Mu_crystall"/>
    <property type="match status" value="1"/>
</dbReference>
<protein>
    <submittedName>
        <fullName evidence="2">Ornithine cyclodeaminase family protein</fullName>
    </submittedName>
</protein>
<dbReference type="Proteomes" id="UP001604043">
    <property type="component" value="Unassembled WGS sequence"/>
</dbReference>
<dbReference type="NCBIfam" id="NF004793">
    <property type="entry name" value="PRK06141.1"/>
    <property type="match status" value="1"/>
</dbReference>
<proteinExistence type="inferred from homology"/>
<comment type="caution">
    <text evidence="2">The sequence shown here is derived from an EMBL/GenBank/DDBJ whole genome shotgun (WGS) entry which is preliminary data.</text>
</comment>
<comment type="similarity">
    <text evidence="1">Belongs to the ornithine cyclodeaminase/mu-crystallin family.</text>
</comment>
<dbReference type="PIRSF" id="PIRSF001439">
    <property type="entry name" value="CryM"/>
    <property type="match status" value="1"/>
</dbReference>
<reference evidence="2 3" key="1">
    <citation type="submission" date="2024-02" db="EMBL/GenBank/DDBJ databases">
        <title>Expansion and revision of Xanthobacter and proposal of Roseixanthobacter gen. nov.</title>
        <authorList>
            <person name="Soltysiak M.P.M."/>
            <person name="Jalihal A."/>
            <person name="Ory A."/>
            <person name="Chrisophersen C."/>
            <person name="Lee A.D."/>
            <person name="Boulton J."/>
            <person name="Springer M."/>
        </authorList>
    </citation>
    <scope>NUCLEOTIDE SEQUENCE [LARGE SCALE GENOMIC DNA]</scope>
    <source>
        <strain evidence="2 3">CB5</strain>
    </source>
</reference>
<dbReference type="InterPro" id="IPR003462">
    <property type="entry name" value="ODC_Mu_crystall"/>
</dbReference>
<dbReference type="InterPro" id="IPR023401">
    <property type="entry name" value="ODC_N"/>
</dbReference>